<accession>A0AAW5RD65</accession>
<dbReference type="Proteomes" id="UP001208534">
    <property type="component" value="Unassembled WGS sequence"/>
</dbReference>
<gene>
    <name evidence="1" type="ORF">KTH64_10075</name>
</gene>
<protein>
    <submittedName>
        <fullName evidence="1">Uncharacterized protein</fullName>
    </submittedName>
</protein>
<dbReference type="RefSeq" id="WP_262579025.1">
    <property type="nucleotide sequence ID" value="NZ_JAHPRE010000037.1"/>
</dbReference>
<organism evidence="1 2">
    <name type="scientific">Acinetobacter junii</name>
    <dbReference type="NCBI Taxonomy" id="40215"/>
    <lineage>
        <taxon>Bacteria</taxon>
        <taxon>Pseudomonadati</taxon>
        <taxon>Pseudomonadota</taxon>
        <taxon>Gammaproteobacteria</taxon>
        <taxon>Moraxellales</taxon>
        <taxon>Moraxellaceae</taxon>
        <taxon>Acinetobacter</taxon>
    </lineage>
</organism>
<name>A0AAW5RD65_ACIJU</name>
<evidence type="ECO:0000313" key="1">
    <source>
        <dbReference type="EMBL" id="MCU4397291.1"/>
    </source>
</evidence>
<dbReference type="EMBL" id="JAHPRE010000037">
    <property type="protein sequence ID" value="MCU4397291.1"/>
    <property type="molecule type" value="Genomic_DNA"/>
</dbReference>
<evidence type="ECO:0000313" key="2">
    <source>
        <dbReference type="Proteomes" id="UP001208534"/>
    </source>
</evidence>
<dbReference type="AlphaFoldDB" id="A0AAW5RD65"/>
<sequence length="230" mass="26218">MQNNEVDLNENITIYTHTKINLDFFNPTVEHLRPLNMVQKPLSALAYSQTDKIVIIIVDDLAELTAIPIGFEHSIVITAKNNLTPLPEHLSNTIIYQQASNENHQQALEKVFNALIKTYFSTELFLEPADLYQSDAFEKGQRYINIHSLQEQQLMNENVKPLFSPIGKDGTVILNFNLHQSSFSLDKIQDLTEIIIEHLGEKFDGEIFYSCNATSKPEQSDLIYLSYLSA</sequence>
<proteinExistence type="predicted"/>
<reference evidence="1" key="1">
    <citation type="submission" date="2021-06" db="EMBL/GenBank/DDBJ databases">
        <title>Propagation of a rapidly emergent carbapenem-resistant Acinetobacter baumannii lineage by various extra-hospital transmission networks.</title>
        <authorList>
            <person name="Calix J."/>
        </authorList>
    </citation>
    <scope>NUCLEOTIDE SEQUENCE</scope>
    <source>
        <strain evidence="1">WU_MDCI_Aw63</strain>
    </source>
</reference>
<comment type="caution">
    <text evidence="1">The sequence shown here is derived from an EMBL/GenBank/DDBJ whole genome shotgun (WGS) entry which is preliminary data.</text>
</comment>